<feature type="non-terminal residue" evidence="3">
    <location>
        <position position="233"/>
    </location>
</feature>
<comment type="caution">
    <text evidence="3">The sequence shown here is derived from an EMBL/GenBank/DDBJ whole genome shotgun (WGS) entry which is preliminary data.</text>
</comment>
<keyword evidence="1" id="KW-0560">Oxidoreductase</keyword>
<dbReference type="AlphaFoldDB" id="A0A1F5EG11"/>
<dbReference type="PANTHER" id="PTHR48084">
    <property type="entry name" value="2-OXOGLUTARATE OXIDOREDUCTASE SUBUNIT KORB-RELATED"/>
    <property type="match status" value="1"/>
</dbReference>
<reference evidence="3 4" key="1">
    <citation type="journal article" date="2016" name="Nat. Commun.">
        <title>Thousands of microbial genomes shed light on interconnected biogeochemical processes in an aquifer system.</title>
        <authorList>
            <person name="Anantharaman K."/>
            <person name="Brown C.T."/>
            <person name="Hug L.A."/>
            <person name="Sharon I."/>
            <person name="Castelle C.J."/>
            <person name="Probst A.J."/>
            <person name="Thomas B.C."/>
            <person name="Singh A."/>
            <person name="Wilkins M.J."/>
            <person name="Karaoz U."/>
            <person name="Brodie E.L."/>
            <person name="Williams K.H."/>
            <person name="Hubbard S.S."/>
            <person name="Banfield J.F."/>
        </authorList>
    </citation>
    <scope>NUCLEOTIDE SEQUENCE [LARGE SCALE GENOMIC DNA]</scope>
</reference>
<feature type="domain" description="Thiamine pyrophosphate enzyme TPP-binding" evidence="2">
    <location>
        <begin position="58"/>
        <end position="203"/>
    </location>
</feature>
<dbReference type="GO" id="GO:0016625">
    <property type="term" value="F:oxidoreductase activity, acting on the aldehyde or oxo group of donors, iron-sulfur protein as acceptor"/>
    <property type="evidence" value="ECO:0007669"/>
    <property type="project" value="UniProtKB-ARBA"/>
</dbReference>
<dbReference type="SUPFAM" id="SSF52518">
    <property type="entry name" value="Thiamin diphosphate-binding fold (THDP-binding)"/>
    <property type="match status" value="1"/>
</dbReference>
<proteinExistence type="predicted"/>
<dbReference type="Pfam" id="PF02775">
    <property type="entry name" value="TPP_enzyme_C"/>
    <property type="match status" value="1"/>
</dbReference>
<dbReference type="GO" id="GO:0045333">
    <property type="term" value="P:cellular respiration"/>
    <property type="evidence" value="ECO:0007669"/>
    <property type="project" value="UniProtKB-ARBA"/>
</dbReference>
<evidence type="ECO:0000313" key="4">
    <source>
        <dbReference type="Proteomes" id="UP000176451"/>
    </source>
</evidence>
<dbReference type="Proteomes" id="UP000176451">
    <property type="component" value="Unassembled WGS sequence"/>
</dbReference>
<dbReference type="PANTHER" id="PTHR48084:SF3">
    <property type="entry name" value="SUBUNIT OF PYRUVATE:FLAVODOXIN OXIDOREDUCTASE"/>
    <property type="match status" value="1"/>
</dbReference>
<evidence type="ECO:0000259" key="2">
    <source>
        <dbReference type="Pfam" id="PF02775"/>
    </source>
</evidence>
<dbReference type="Gene3D" id="3.40.50.970">
    <property type="match status" value="1"/>
</dbReference>
<gene>
    <name evidence="3" type="ORF">A3F08_02170</name>
</gene>
<dbReference type="GO" id="GO:0030976">
    <property type="term" value="F:thiamine pyrophosphate binding"/>
    <property type="evidence" value="ECO:0007669"/>
    <property type="project" value="InterPro"/>
</dbReference>
<dbReference type="EMBL" id="MEZV01000039">
    <property type="protein sequence ID" value="OGD66305.1"/>
    <property type="molecule type" value="Genomic_DNA"/>
</dbReference>
<dbReference type="InterPro" id="IPR011766">
    <property type="entry name" value="TPP_enzyme_TPP-bd"/>
</dbReference>
<evidence type="ECO:0000256" key="1">
    <source>
        <dbReference type="ARBA" id="ARBA00023002"/>
    </source>
</evidence>
<sequence length="233" mass="25538">MRSQLANCFKNESKPHKFCPGCGHGIALKELGFCIDELNIAKQTVIGIDIGCSLLAWDFFNVNTVQTHHGRTVPVMSGYKIASDKNIAIAYLGDGGAYAIGLQSLLTAAHRNDPITVIVINNTLYGMTGGQMAPTTLLDELTTTTPLGQKLKPFFGLELLKNVADKSAFIARGIVSQPLPLRILIKKAIENQIKNHSFSFVEVLSMCPVNWKKDAKESLQFLEFNMLNNFPIG</sequence>
<accession>A0A1F5EG11</accession>
<evidence type="ECO:0000313" key="3">
    <source>
        <dbReference type="EMBL" id="OGD66305.1"/>
    </source>
</evidence>
<dbReference type="STRING" id="1797469.A3F08_02170"/>
<organism evidence="3 4">
    <name type="scientific">Candidatus Berkelbacteria bacterium RIFCSPHIGHO2_12_FULL_36_9</name>
    <dbReference type="NCBI Taxonomy" id="1797469"/>
    <lineage>
        <taxon>Bacteria</taxon>
        <taxon>Candidatus Berkelbacteria</taxon>
    </lineage>
</organism>
<dbReference type="InterPro" id="IPR051457">
    <property type="entry name" value="2-oxoacid:Fd_oxidoreductase"/>
</dbReference>
<protein>
    <submittedName>
        <fullName evidence="3">2-oxoglutarate synthase</fullName>
    </submittedName>
</protein>
<dbReference type="InterPro" id="IPR029061">
    <property type="entry name" value="THDP-binding"/>
</dbReference>
<name>A0A1F5EG11_9BACT</name>